<accession>A0ABW5NUF5</accession>
<dbReference type="RefSeq" id="WP_379821110.1">
    <property type="nucleotide sequence ID" value="NZ_JBHUMD010000026.1"/>
</dbReference>
<dbReference type="PANTHER" id="PTHR43329">
    <property type="entry name" value="EPOXIDE HYDROLASE"/>
    <property type="match status" value="1"/>
</dbReference>
<protein>
    <submittedName>
        <fullName evidence="4">Alpha/beta fold hydrolase</fullName>
    </submittedName>
</protein>
<comment type="caution">
    <text evidence="4">The sequence shown here is derived from an EMBL/GenBank/DDBJ whole genome shotgun (WGS) entry which is preliminary data.</text>
</comment>
<keyword evidence="5" id="KW-1185">Reference proteome</keyword>
<dbReference type="Pfam" id="PF00561">
    <property type="entry name" value="Abhydrolase_1"/>
    <property type="match status" value="1"/>
</dbReference>
<dbReference type="EMBL" id="JBHUMD010000026">
    <property type="protein sequence ID" value="MFD2602679.1"/>
    <property type="molecule type" value="Genomic_DNA"/>
</dbReference>
<dbReference type="PRINTS" id="PR00412">
    <property type="entry name" value="EPOXHYDRLASE"/>
</dbReference>
<dbReference type="Gene3D" id="3.40.50.1820">
    <property type="entry name" value="alpha/beta hydrolase"/>
    <property type="match status" value="1"/>
</dbReference>
<dbReference type="SUPFAM" id="SSF53474">
    <property type="entry name" value="alpha/beta-Hydrolases"/>
    <property type="match status" value="1"/>
</dbReference>
<dbReference type="Proteomes" id="UP001597480">
    <property type="component" value="Unassembled WGS sequence"/>
</dbReference>
<sequence>MKTKSNLSGVFNFKTKAFTILLSCFLLLSIISCSKKAETATEENTNAIVTDTIQVAPANPPENFKHETATVNGIKIHYVIGGKGEPLVLVHGFGQNWYMWNRLLPELSKHFTVIAPDLRGVGESGKPEGGYDKKTMASDIHELVNQLGYKKINLAGHDIGLMVAYAYVAQYEDSVNKVAIMDALLPGVEPVWSSVSASAWWFGFFAWPASGDIVKGKEKEFLTNFWPVVGHVKEPFTPEETTEFIRAYAVPGGTTAAFKWFGAFPQDGKDNLIFMKKKIKTPLLAMGGEYFAAAFLKDHSKLVAENVTESKIANSGHWLVQENTAQVQKDLLDFFLSK</sequence>
<evidence type="ECO:0000313" key="4">
    <source>
        <dbReference type="EMBL" id="MFD2602679.1"/>
    </source>
</evidence>
<feature type="chain" id="PRO_5045773023" evidence="2">
    <location>
        <begin position="38"/>
        <end position="338"/>
    </location>
</feature>
<keyword evidence="1 4" id="KW-0378">Hydrolase</keyword>
<proteinExistence type="predicted"/>
<organism evidence="4 5">
    <name type="scientific">Flavobacterium suzhouense</name>
    <dbReference type="NCBI Taxonomy" id="1529638"/>
    <lineage>
        <taxon>Bacteria</taxon>
        <taxon>Pseudomonadati</taxon>
        <taxon>Bacteroidota</taxon>
        <taxon>Flavobacteriia</taxon>
        <taxon>Flavobacteriales</taxon>
        <taxon>Flavobacteriaceae</taxon>
        <taxon>Flavobacterium</taxon>
    </lineage>
</organism>
<dbReference type="InterPro" id="IPR000073">
    <property type="entry name" value="AB_hydrolase_1"/>
</dbReference>
<feature type="domain" description="AB hydrolase-1" evidence="3">
    <location>
        <begin position="86"/>
        <end position="191"/>
    </location>
</feature>
<evidence type="ECO:0000256" key="2">
    <source>
        <dbReference type="SAM" id="SignalP"/>
    </source>
</evidence>
<dbReference type="InterPro" id="IPR029058">
    <property type="entry name" value="AB_hydrolase_fold"/>
</dbReference>
<evidence type="ECO:0000256" key="1">
    <source>
        <dbReference type="ARBA" id="ARBA00022801"/>
    </source>
</evidence>
<keyword evidence="2" id="KW-0732">Signal</keyword>
<evidence type="ECO:0000313" key="5">
    <source>
        <dbReference type="Proteomes" id="UP001597480"/>
    </source>
</evidence>
<reference evidence="5" key="1">
    <citation type="journal article" date="2019" name="Int. J. Syst. Evol. Microbiol.">
        <title>The Global Catalogue of Microorganisms (GCM) 10K type strain sequencing project: providing services to taxonomists for standard genome sequencing and annotation.</title>
        <authorList>
            <consortium name="The Broad Institute Genomics Platform"/>
            <consortium name="The Broad Institute Genome Sequencing Center for Infectious Disease"/>
            <person name="Wu L."/>
            <person name="Ma J."/>
        </authorList>
    </citation>
    <scope>NUCLEOTIDE SEQUENCE [LARGE SCALE GENOMIC DNA]</scope>
    <source>
        <strain evidence="5">KCTC 42107</strain>
    </source>
</reference>
<dbReference type="InterPro" id="IPR000639">
    <property type="entry name" value="Epox_hydrolase-like"/>
</dbReference>
<evidence type="ECO:0000259" key="3">
    <source>
        <dbReference type="Pfam" id="PF00561"/>
    </source>
</evidence>
<name>A0ABW5NUF5_9FLAO</name>
<gene>
    <name evidence="4" type="ORF">ACFSR3_11480</name>
</gene>
<dbReference type="PROSITE" id="PS51257">
    <property type="entry name" value="PROKAR_LIPOPROTEIN"/>
    <property type="match status" value="1"/>
</dbReference>
<dbReference type="GO" id="GO:0016787">
    <property type="term" value="F:hydrolase activity"/>
    <property type="evidence" value="ECO:0007669"/>
    <property type="project" value="UniProtKB-KW"/>
</dbReference>
<feature type="signal peptide" evidence="2">
    <location>
        <begin position="1"/>
        <end position="37"/>
    </location>
</feature>